<organism evidence="1">
    <name type="scientific">Pseudanabaena phage Pam3</name>
    <dbReference type="NCBI Taxonomy" id="2936519"/>
    <lineage>
        <taxon>Viruses</taxon>
        <taxon>Duplodnaviria</taxon>
        <taxon>Heunggongvirae</taxon>
        <taxon>Uroviricota</taxon>
        <taxon>Caudoviricetes</taxon>
    </lineage>
</organism>
<evidence type="ECO:0007829" key="2">
    <source>
        <dbReference type="PDB" id="8HDS"/>
    </source>
</evidence>
<gene>
    <name evidence="1" type="ORF">Pam3_03</name>
</gene>
<protein>
    <submittedName>
        <fullName evidence="1">Portal protein</fullName>
    </submittedName>
</protein>
<reference evidence="1" key="1">
    <citation type="journal article" date="2022" name="Microbiome">
        <title>Comparative genomic analysis of five freshwater cyanophages and reference-guided metagenomic data mining.</title>
        <authorList>
            <person name="Du K."/>
            <person name="Yang F."/>
            <person name="Zhang J.T."/>
            <person name="Yu R.C."/>
            <person name="Deng Z."/>
            <person name="Li W.F."/>
            <person name="Chen Y."/>
            <person name="Li Q."/>
            <person name="Zhou C.Z."/>
        </authorList>
    </citation>
    <scope>NUCLEOTIDE SEQUENCE</scope>
</reference>
<dbReference type="PDB" id="8HDS">
    <property type="method" value="EM"/>
    <property type="resolution" value="3.57 A"/>
    <property type="chains" value="A/B/C/D/E/F/G/H/I/J/K/L=1-621"/>
</dbReference>
<name>A0ACD6BAM2_9CAUD</name>
<dbReference type="EMBL" id="ON014755">
    <property type="protein sequence ID" value="UQS95074.1"/>
    <property type="molecule type" value="Genomic_DNA"/>
</dbReference>
<reference evidence="2" key="3">
    <citation type="journal article" date="2023" name="Proc. Natl. Acad. Sci. U.S.A.">
        <title>Fine structure and assembly pattern of a minimal myophage Pam3.</title>
        <authorList>
            <person name="Yang F."/>
            <person name="Jiang Y.L."/>
            <person name="Zhang J.T."/>
            <person name="Zhu J."/>
            <person name="Du K."/>
            <person name="Yu R.C."/>
            <person name="Wei Z.L."/>
            <person name="Kong W.W."/>
            <person name="Cui N."/>
            <person name="Li W.F."/>
            <person name="Chen Y."/>
            <person name="Li Q."/>
            <person name="Zhou C.Z."/>
        </authorList>
    </citation>
    <scope>STRUCTURE BY ELECTRON MICROSCOPY (3.57 ANGSTROMS) OF 1-621</scope>
</reference>
<keyword evidence="2" id="KW-0002">3D-structure</keyword>
<reference evidence="1" key="2">
    <citation type="submission" date="2022-03" db="EMBL/GenBank/DDBJ databases">
        <authorList>
            <person name="Du K."/>
            <person name="Yang F."/>
            <person name="Zhang J.T."/>
            <person name="Yu R.C."/>
            <person name="Deng Z."/>
            <person name="Li W.F."/>
            <person name="Chen Y."/>
            <person name="Li Q."/>
            <person name="Zhou C.Z."/>
        </authorList>
    </citation>
    <scope>NUCLEOTIDE SEQUENCE</scope>
</reference>
<evidence type="ECO:0000313" key="1">
    <source>
        <dbReference type="EMBL" id="UQS95074.1"/>
    </source>
</evidence>
<accession>A0A9E7DT56</accession>
<accession>A0ACD6BAM2</accession>
<sequence>MSDKLPTADSLRSMISGLGDPLRDKNASTFHWDRQLDDRQLLYAYRNSWVARKAVTIPALDAVRKWRDWQADQKDISRIEATEKRLGLQQKLLQCKTLARLWGGAAIVIGVKDQDMATPFEPETVNKDDLVYLTVMSRRELSPEELEQDPLDEFYARPKRYQVSNGRNLSFVHPSRIVHQVGETHPDPMLATGVNVGWGDSTLQALYDAMMNSDNTQANIASLVFEANVDVIGLPDFMENMSSEVYRQKLLDRFTLAAAGKGINKTLMLDAEEVFTAHSRSFANLDKIMEQFILFVAGAADIPLTRFLGQSPAGMSSTGQHDMKNYHDRIQSIQTLDLQPSMYRLDEAIIRSSLGARPEELFYIWSPLEQMSEKERAEIGKLHAETVNVIAGTGLFMQEELREVFGNQLVETGLYPGLGDLLAQNGNELPEWDLEQRSAEASTKTAEAAALAAETASRQPARAVTDATPRPLYMRRDVVNGDEILRHYREQGVEGLYAAEELHVTIAYSKKPLDWMKLGEPWSAKLEVAPGGPRVHELFGDDSSVLVLCFAASELNWRAQQVIDAGGSSDHGEYQSHISLSLQGRPEQIETLRPYQGRIVLGPELFEQIEEGDWREKVKTD</sequence>
<proteinExistence type="evidence at protein level"/>